<comment type="caution">
    <text evidence="2">The sequence shown here is derived from an EMBL/GenBank/DDBJ whole genome shotgun (WGS) entry which is preliminary data.</text>
</comment>
<proteinExistence type="predicted"/>
<dbReference type="GO" id="GO:0000978">
    <property type="term" value="F:RNA polymerase II cis-regulatory region sequence-specific DNA binding"/>
    <property type="evidence" value="ECO:0007669"/>
    <property type="project" value="TreeGrafter"/>
</dbReference>
<evidence type="ECO:0000313" key="3">
    <source>
        <dbReference type="Proteomes" id="UP001174136"/>
    </source>
</evidence>
<dbReference type="PANTHER" id="PTHR12619:SF2">
    <property type="entry name" value="DNA-BINDING PROTEIN RFX7"/>
    <property type="match status" value="1"/>
</dbReference>
<dbReference type="PANTHER" id="PTHR12619">
    <property type="entry name" value="RFX TRANSCRIPTION FACTOR FAMILY"/>
    <property type="match status" value="1"/>
</dbReference>
<name>A0AA47MF74_MERPO</name>
<dbReference type="Gene3D" id="6.10.140.1290">
    <property type="match status" value="1"/>
</dbReference>
<dbReference type="Pfam" id="PF18326">
    <property type="entry name" value="RFX5_N"/>
    <property type="match status" value="1"/>
</dbReference>
<evidence type="ECO:0000313" key="2">
    <source>
        <dbReference type="EMBL" id="KAK0139015.1"/>
    </source>
</evidence>
<evidence type="ECO:0000256" key="1">
    <source>
        <dbReference type="SAM" id="MobiDB-lite"/>
    </source>
</evidence>
<reference evidence="2" key="1">
    <citation type="journal article" date="2023" name="Front. Mar. Sci.">
        <title>A new Merluccius polli reference genome to investigate the effects of global change in West African waters.</title>
        <authorList>
            <person name="Mateo J.L."/>
            <person name="Blanco-Fernandez C."/>
            <person name="Garcia-Vazquez E."/>
            <person name="Machado-Schiaffino G."/>
        </authorList>
    </citation>
    <scope>NUCLEOTIDE SEQUENCE</scope>
    <source>
        <strain evidence="2">C29</strain>
        <tissue evidence="2">Fin</tissue>
    </source>
</reference>
<keyword evidence="3" id="KW-1185">Reference proteome</keyword>
<keyword evidence="2" id="KW-0238">DNA-binding</keyword>
<dbReference type="Proteomes" id="UP001174136">
    <property type="component" value="Unassembled WGS sequence"/>
</dbReference>
<feature type="compositionally biased region" description="Low complexity" evidence="1">
    <location>
        <begin position="298"/>
        <end position="309"/>
    </location>
</feature>
<sequence length="349" mass="37988">MADDPPHHPPPPPPQPSGQKPPPPAAAAAGLGSLPTLVPGLQGPEANALQFKIKNSICKSVQSKVDNILQDVEKFTDIEKLYLYLKLPSGPGNGNDKSDQNSMSSGRTQQMYAFNWIRNHLEEHPETSLPKQEVYDEYNGLRKKAFVHMPSLPNLDLQKSGDGCELMEPMGQSPSAEDEMRSAACGLVCEWAQKVLSRQFDHVEDLARFLLNSHYIGTKSMAALTVMTGTPTGMKTPTPSAFVPTAEANSFQPQVKTLPSPSVDAKQQLQRKIQKKQQEQKLHSPLPSDNQVKREEVSTPGPTIPTGSPALLSPQPTIGIVVAAVPSPITVQGFVRTDIPAFFPQHFLV</sequence>
<dbReference type="InterPro" id="IPR039779">
    <property type="entry name" value="RFX-like"/>
</dbReference>
<gene>
    <name evidence="2" type="primary">RFX7_1</name>
    <name evidence="2" type="ORF">N1851_024435</name>
</gene>
<feature type="region of interest" description="Disordered" evidence="1">
    <location>
        <begin position="272"/>
        <end position="311"/>
    </location>
</feature>
<organism evidence="2 3">
    <name type="scientific">Merluccius polli</name>
    <name type="common">Benguela hake</name>
    <name type="synonym">Merluccius cadenati</name>
    <dbReference type="NCBI Taxonomy" id="89951"/>
    <lineage>
        <taxon>Eukaryota</taxon>
        <taxon>Metazoa</taxon>
        <taxon>Chordata</taxon>
        <taxon>Craniata</taxon>
        <taxon>Vertebrata</taxon>
        <taxon>Euteleostomi</taxon>
        <taxon>Actinopterygii</taxon>
        <taxon>Neopterygii</taxon>
        <taxon>Teleostei</taxon>
        <taxon>Neoteleostei</taxon>
        <taxon>Acanthomorphata</taxon>
        <taxon>Zeiogadaria</taxon>
        <taxon>Gadariae</taxon>
        <taxon>Gadiformes</taxon>
        <taxon>Gadoidei</taxon>
        <taxon>Merlucciidae</taxon>
        <taxon>Merluccius</taxon>
    </lineage>
</organism>
<feature type="region of interest" description="Disordered" evidence="1">
    <location>
        <begin position="1"/>
        <end position="38"/>
    </location>
</feature>
<accession>A0AA47MF74</accession>
<protein>
    <submittedName>
        <fullName evidence="2">DNA-binding protein RFX7</fullName>
    </submittedName>
</protein>
<feature type="compositionally biased region" description="Pro residues" evidence="1">
    <location>
        <begin position="8"/>
        <end position="25"/>
    </location>
</feature>
<dbReference type="EMBL" id="JAOPHQ010004555">
    <property type="protein sequence ID" value="KAK0139015.1"/>
    <property type="molecule type" value="Genomic_DNA"/>
</dbReference>
<dbReference type="AlphaFoldDB" id="A0AA47MF74"/>
<feature type="compositionally biased region" description="Low complexity" evidence="1">
    <location>
        <begin position="26"/>
        <end position="35"/>
    </location>
</feature>
<dbReference type="GO" id="GO:0000981">
    <property type="term" value="F:DNA-binding transcription factor activity, RNA polymerase II-specific"/>
    <property type="evidence" value="ECO:0007669"/>
    <property type="project" value="TreeGrafter"/>
</dbReference>